<keyword evidence="2" id="KW-1185">Reference proteome</keyword>
<name>A0A1R4IGA9_9ACTN</name>
<protein>
    <submittedName>
        <fullName evidence="1">Uncharacterized protein</fullName>
    </submittedName>
</protein>
<gene>
    <name evidence="1" type="ORF">FM114_01655</name>
</gene>
<dbReference type="Proteomes" id="UP000188342">
    <property type="component" value="Unassembled WGS sequence"/>
</dbReference>
<dbReference type="AlphaFoldDB" id="A0A1R4IGA9"/>
<accession>A0A1R4IGA9</accession>
<evidence type="ECO:0000313" key="1">
    <source>
        <dbReference type="EMBL" id="SJN18850.1"/>
    </source>
</evidence>
<evidence type="ECO:0000313" key="2">
    <source>
        <dbReference type="Proteomes" id="UP000188342"/>
    </source>
</evidence>
<dbReference type="EMBL" id="FUKQ01000007">
    <property type="protein sequence ID" value="SJN18850.1"/>
    <property type="molecule type" value="Genomic_DNA"/>
</dbReference>
<sequence>MDKTWQKIVVLVLGFALTVSFAAGAIFGGGSPAKDPAPYLAAYDQQATAYWLSGKSSSSVLDAANRPVRQAWLDGDRRLLSATVTSRATDVRDEGDRLVVEAEVTTTLRWRDREAEPVDSGTADPHRLVFDEATGELLEDSFEQVP</sequence>
<reference evidence="1 2" key="1">
    <citation type="submission" date="2017-02" db="EMBL/GenBank/DDBJ databases">
        <authorList>
            <person name="Peterson S.W."/>
        </authorList>
    </citation>
    <scope>NUCLEOTIDE SEQUENCE [LARGE SCALE GENOMIC DNA]</scope>
    <source>
        <strain evidence="1 2">LSP_Lj1</strain>
    </source>
</reference>
<organism evidence="1 2">
    <name type="scientific">Luteococcus japonicus LSP_Lj1</name>
    <dbReference type="NCBI Taxonomy" id="1255658"/>
    <lineage>
        <taxon>Bacteria</taxon>
        <taxon>Bacillati</taxon>
        <taxon>Actinomycetota</taxon>
        <taxon>Actinomycetes</taxon>
        <taxon>Propionibacteriales</taxon>
        <taxon>Propionibacteriaceae</taxon>
        <taxon>Luteococcus</taxon>
    </lineage>
</organism>
<proteinExistence type="predicted"/>